<evidence type="ECO:0000313" key="1">
    <source>
        <dbReference type="EMBL" id="VDD34189.1"/>
    </source>
</evidence>
<protein>
    <submittedName>
        <fullName evidence="1">Uncharacterized protein</fullName>
    </submittedName>
</protein>
<reference evidence="1" key="1">
    <citation type="submission" date="2018-11" db="EMBL/GenBank/DDBJ databases">
        <authorList>
            <consortium name="Genoscope - CEA"/>
            <person name="William W."/>
        </authorList>
    </citation>
    <scope>NUCLEOTIDE SEQUENCE</scope>
</reference>
<dbReference type="EMBL" id="LR031875">
    <property type="protein sequence ID" value="VDD34189.1"/>
    <property type="molecule type" value="Genomic_DNA"/>
</dbReference>
<proteinExistence type="predicted"/>
<dbReference type="AlphaFoldDB" id="A0A3P6ESQ3"/>
<accession>A0A3P6ESQ3</accession>
<gene>
    <name evidence="1" type="ORF">BOLC9T59512H</name>
</gene>
<name>A0A3P6ESQ3_BRAOL</name>
<organism evidence="1">
    <name type="scientific">Brassica oleracea</name>
    <name type="common">Wild cabbage</name>
    <dbReference type="NCBI Taxonomy" id="3712"/>
    <lineage>
        <taxon>Eukaryota</taxon>
        <taxon>Viridiplantae</taxon>
        <taxon>Streptophyta</taxon>
        <taxon>Embryophyta</taxon>
        <taxon>Tracheophyta</taxon>
        <taxon>Spermatophyta</taxon>
        <taxon>Magnoliopsida</taxon>
        <taxon>eudicotyledons</taxon>
        <taxon>Gunneridae</taxon>
        <taxon>Pentapetalae</taxon>
        <taxon>rosids</taxon>
        <taxon>malvids</taxon>
        <taxon>Brassicales</taxon>
        <taxon>Brassicaceae</taxon>
        <taxon>Brassiceae</taxon>
        <taxon>Brassica</taxon>
    </lineage>
</organism>
<sequence length="49" mass="5241">MSCLCLGLCKAELSLTSSLSRALSSPSSLFSELSLTISLSRTLSFPRFV</sequence>